<dbReference type="Proteomes" id="UP000266673">
    <property type="component" value="Unassembled WGS sequence"/>
</dbReference>
<dbReference type="OrthoDB" id="2446834at2759"/>
<evidence type="ECO:0000313" key="2">
    <source>
        <dbReference type="Proteomes" id="UP000266673"/>
    </source>
</evidence>
<dbReference type="AlphaFoldDB" id="A0A397UDE3"/>
<sequence>MPAISRIYKPQNRLAIKRNNNSLLVREICQLVVLERHNELISFSSKQVTTSNLVAGYYINGDTTIIGNWVLLLSGYTIYTKFNKAWAKLFIKLDGFNVICFRWIVYENETFQKWIDQETDYSFFKTFICKYKEKGHLTIPWLLEFSCKNNIKYLQEIVHEKYPELFSNFNKIIHAFEKENVMIRALERKSREIEHDLIHKPNQPYSGIVLNPQEKMLSSQTGTRKNIDLIWQKYLLI</sequence>
<reference evidence="1 2" key="1">
    <citation type="submission" date="2018-06" db="EMBL/GenBank/DDBJ databases">
        <title>Comparative genomics reveals the genomic features of Rhizophagus irregularis, R. cerebriforme, R. diaphanum and Gigaspora rosea, and their symbiotic lifestyle signature.</title>
        <authorList>
            <person name="Morin E."/>
            <person name="San Clemente H."/>
            <person name="Chen E.C.H."/>
            <person name="De La Providencia I."/>
            <person name="Hainaut M."/>
            <person name="Kuo A."/>
            <person name="Kohler A."/>
            <person name="Murat C."/>
            <person name="Tang N."/>
            <person name="Roy S."/>
            <person name="Loubradou J."/>
            <person name="Henrissat B."/>
            <person name="Grigoriev I.V."/>
            <person name="Corradi N."/>
            <person name="Roux C."/>
            <person name="Martin F.M."/>
        </authorList>
    </citation>
    <scope>NUCLEOTIDE SEQUENCE [LARGE SCALE GENOMIC DNA]</scope>
    <source>
        <strain evidence="1 2">DAOM 194757</strain>
    </source>
</reference>
<organism evidence="1 2">
    <name type="scientific">Gigaspora rosea</name>
    <dbReference type="NCBI Taxonomy" id="44941"/>
    <lineage>
        <taxon>Eukaryota</taxon>
        <taxon>Fungi</taxon>
        <taxon>Fungi incertae sedis</taxon>
        <taxon>Mucoromycota</taxon>
        <taxon>Glomeromycotina</taxon>
        <taxon>Glomeromycetes</taxon>
        <taxon>Diversisporales</taxon>
        <taxon>Gigasporaceae</taxon>
        <taxon>Gigaspora</taxon>
    </lineage>
</organism>
<keyword evidence="2" id="KW-1185">Reference proteome</keyword>
<protein>
    <submittedName>
        <fullName evidence="1">Uncharacterized protein</fullName>
    </submittedName>
</protein>
<name>A0A397UDE3_9GLOM</name>
<proteinExistence type="predicted"/>
<dbReference type="EMBL" id="QKWP01001759">
    <property type="protein sequence ID" value="RIB06789.1"/>
    <property type="molecule type" value="Genomic_DNA"/>
</dbReference>
<comment type="caution">
    <text evidence="1">The sequence shown here is derived from an EMBL/GenBank/DDBJ whole genome shotgun (WGS) entry which is preliminary data.</text>
</comment>
<accession>A0A397UDE3</accession>
<gene>
    <name evidence="1" type="ORF">C2G38_2216187</name>
</gene>
<dbReference type="STRING" id="44941.A0A397UDE3"/>
<evidence type="ECO:0000313" key="1">
    <source>
        <dbReference type="EMBL" id="RIB06789.1"/>
    </source>
</evidence>